<dbReference type="AlphaFoldDB" id="A0A835PZ80"/>
<dbReference type="InterPro" id="IPR019358">
    <property type="entry name" value="NEMP_fam"/>
</dbReference>
<evidence type="ECO:0000313" key="10">
    <source>
        <dbReference type="EMBL" id="KAG0460187.1"/>
    </source>
</evidence>
<organism evidence="10 11">
    <name type="scientific">Vanilla planifolia</name>
    <name type="common">Vanilla</name>
    <dbReference type="NCBI Taxonomy" id="51239"/>
    <lineage>
        <taxon>Eukaryota</taxon>
        <taxon>Viridiplantae</taxon>
        <taxon>Streptophyta</taxon>
        <taxon>Embryophyta</taxon>
        <taxon>Tracheophyta</taxon>
        <taxon>Spermatophyta</taxon>
        <taxon>Magnoliopsida</taxon>
        <taxon>Liliopsida</taxon>
        <taxon>Asparagales</taxon>
        <taxon>Orchidaceae</taxon>
        <taxon>Vanilloideae</taxon>
        <taxon>Vanilleae</taxon>
        <taxon>Vanilla</taxon>
    </lineage>
</organism>
<evidence type="ECO:0000256" key="8">
    <source>
        <dbReference type="SAM" id="Phobius"/>
    </source>
</evidence>
<evidence type="ECO:0000256" key="3">
    <source>
        <dbReference type="ARBA" id="ARBA00022692"/>
    </source>
</evidence>
<dbReference type="Proteomes" id="UP000639772">
    <property type="component" value="Chromosome 12"/>
</dbReference>
<dbReference type="GO" id="GO:0005637">
    <property type="term" value="C:nuclear inner membrane"/>
    <property type="evidence" value="ECO:0007669"/>
    <property type="project" value="UniProtKB-SubCell"/>
</dbReference>
<protein>
    <submittedName>
        <fullName evidence="10">Uncharacterized protein</fullName>
    </submittedName>
</protein>
<feature type="transmembrane region" description="Helical" evidence="8">
    <location>
        <begin position="221"/>
        <end position="249"/>
    </location>
</feature>
<comment type="similarity">
    <text evidence="2">Belongs to the NEMP family.</text>
</comment>
<keyword evidence="4 9" id="KW-0732">Signal</keyword>
<comment type="subcellular location">
    <subcellularLocation>
        <location evidence="1">Nucleus inner membrane</location>
        <topology evidence="1">Multi-pass membrane protein</topology>
        <orientation evidence="1">Nucleoplasmic side</orientation>
    </subcellularLocation>
</comment>
<sequence>MRNEAFLVYSTCHFLVFFLISAQHFPTSYDSSVVSHDSILLLAPGLPLEDSPGSRPGAVLTCNRVHARGLSRLRDFEKFFHSFKLTASISQGDVPFRLQSLEFCLHRNASLGMCMCPIGHWRKLSKGYFVRSLSPFVDWYIDIRMPPDPSRFIEIRTELEFLTHRAILLILGFCMMILAHPLSESIAFYYGGAMTIGIVLVILMVLYQGMKLLPTGRKSSVAIVMYSSIVGIASSLLHHISSLFCAALVKMGIYEDMHKPLGILVLVCLILAGAWCGYWGVRKLVLADDGQVDTDVAYFVDWAILILSGIMILQSSVDTILAAVAVVGAIIASSLSRHVKLKSMKRLLRRSFYSVYVFLSTLQFPRCSASENEFQECSPPLASRRSPRYPYGEGDFYSTFHSTPKRKRFTKEEWKVFTRDETRKALRELVSSPDFGRWAAENAERITLTPKEESRSSRRRHKFGWWSY</sequence>
<evidence type="ECO:0000256" key="6">
    <source>
        <dbReference type="ARBA" id="ARBA00023136"/>
    </source>
</evidence>
<feature type="transmembrane region" description="Helical" evidence="8">
    <location>
        <begin position="302"/>
        <end position="335"/>
    </location>
</feature>
<keyword evidence="5 8" id="KW-1133">Transmembrane helix</keyword>
<feature type="transmembrane region" description="Helical" evidence="8">
    <location>
        <begin position="186"/>
        <end position="209"/>
    </location>
</feature>
<gene>
    <name evidence="10" type="ORF">HPP92_023315</name>
</gene>
<proteinExistence type="inferred from homology"/>
<comment type="caution">
    <text evidence="10">The sequence shown here is derived from an EMBL/GenBank/DDBJ whole genome shotgun (WGS) entry which is preliminary data.</text>
</comment>
<dbReference type="EMBL" id="JADCNM010000012">
    <property type="protein sequence ID" value="KAG0460187.1"/>
    <property type="molecule type" value="Genomic_DNA"/>
</dbReference>
<reference evidence="10 11" key="1">
    <citation type="journal article" date="2020" name="Nat. Food">
        <title>A phased Vanilla planifolia genome enables genetic improvement of flavour and production.</title>
        <authorList>
            <person name="Hasing T."/>
            <person name="Tang H."/>
            <person name="Brym M."/>
            <person name="Khazi F."/>
            <person name="Huang T."/>
            <person name="Chambers A.H."/>
        </authorList>
    </citation>
    <scope>NUCLEOTIDE SEQUENCE [LARGE SCALE GENOMIC DNA]</scope>
    <source>
        <tissue evidence="10">Leaf</tissue>
    </source>
</reference>
<feature type="transmembrane region" description="Helical" evidence="8">
    <location>
        <begin position="261"/>
        <end position="282"/>
    </location>
</feature>
<feature type="chain" id="PRO_5032386715" evidence="9">
    <location>
        <begin position="23"/>
        <end position="468"/>
    </location>
</feature>
<dbReference type="Pfam" id="PF10225">
    <property type="entry name" value="NEMP"/>
    <property type="match status" value="1"/>
</dbReference>
<feature type="transmembrane region" description="Helical" evidence="8">
    <location>
        <begin position="161"/>
        <end position="179"/>
    </location>
</feature>
<evidence type="ECO:0000256" key="2">
    <source>
        <dbReference type="ARBA" id="ARBA00005748"/>
    </source>
</evidence>
<accession>A0A835PZ80</accession>
<evidence type="ECO:0000256" key="1">
    <source>
        <dbReference type="ARBA" id="ARBA00004575"/>
    </source>
</evidence>
<keyword evidence="6 8" id="KW-0472">Membrane</keyword>
<evidence type="ECO:0000313" key="11">
    <source>
        <dbReference type="Proteomes" id="UP000639772"/>
    </source>
</evidence>
<dbReference type="PANTHER" id="PTHR31587">
    <property type="entry name" value="TRANSMEMBRANE PROTEIN (DUF2215)"/>
    <property type="match status" value="1"/>
</dbReference>
<keyword evidence="7" id="KW-0539">Nucleus</keyword>
<evidence type="ECO:0000256" key="9">
    <source>
        <dbReference type="SAM" id="SignalP"/>
    </source>
</evidence>
<keyword evidence="3 8" id="KW-0812">Transmembrane</keyword>
<evidence type="ECO:0000256" key="7">
    <source>
        <dbReference type="ARBA" id="ARBA00023242"/>
    </source>
</evidence>
<name>A0A835PZ80_VANPL</name>
<dbReference type="PANTHER" id="PTHR31587:SF4">
    <property type="entry name" value="TRANSMEMBRANE PROTEIN (DUF2215)"/>
    <property type="match status" value="1"/>
</dbReference>
<dbReference type="OrthoDB" id="1890267at2759"/>
<feature type="signal peptide" evidence="9">
    <location>
        <begin position="1"/>
        <end position="22"/>
    </location>
</feature>
<evidence type="ECO:0000256" key="4">
    <source>
        <dbReference type="ARBA" id="ARBA00022729"/>
    </source>
</evidence>
<evidence type="ECO:0000256" key="5">
    <source>
        <dbReference type="ARBA" id="ARBA00022989"/>
    </source>
</evidence>